<dbReference type="PANTHER" id="PTHR31312:SF1">
    <property type="entry name" value="TRANSCRIPTION ACTIVATOR GLK1"/>
    <property type="match status" value="1"/>
</dbReference>
<dbReference type="GO" id="GO:0045893">
    <property type="term" value="P:positive regulation of DNA-templated transcription"/>
    <property type="evidence" value="ECO:0007669"/>
    <property type="project" value="InterPro"/>
</dbReference>
<dbReference type="AlphaFoldDB" id="A0A5P1FQC9"/>
<accession>A0A5P1FQC9</accession>
<keyword evidence="5" id="KW-1185">Reference proteome</keyword>
<keyword evidence="2" id="KW-0238">DNA-binding</keyword>
<evidence type="ECO:0000256" key="1">
    <source>
        <dbReference type="ARBA" id="ARBA00004123"/>
    </source>
</evidence>
<dbReference type="PANTHER" id="PTHR31312">
    <property type="entry name" value="TRANSCRIPTION ACTIVATOR GLK1"/>
    <property type="match status" value="1"/>
</dbReference>
<dbReference type="GO" id="GO:0003700">
    <property type="term" value="F:DNA-binding transcription factor activity"/>
    <property type="evidence" value="ECO:0007669"/>
    <property type="project" value="InterPro"/>
</dbReference>
<dbReference type="Proteomes" id="UP000243459">
    <property type="component" value="Chromosome 1"/>
</dbReference>
<evidence type="ECO:0000256" key="2">
    <source>
        <dbReference type="ARBA" id="ARBA00023125"/>
    </source>
</evidence>
<evidence type="ECO:0000313" key="4">
    <source>
        <dbReference type="EMBL" id="ONK80505.1"/>
    </source>
</evidence>
<dbReference type="EMBL" id="CM007381">
    <property type="protein sequence ID" value="ONK80505.1"/>
    <property type="molecule type" value="Genomic_DNA"/>
</dbReference>
<dbReference type="Gramene" id="ONK80505">
    <property type="protein sequence ID" value="ONK80505"/>
    <property type="gene ID" value="A4U43_C01F18530"/>
</dbReference>
<feature type="compositionally biased region" description="Polar residues" evidence="3">
    <location>
        <begin position="123"/>
        <end position="139"/>
    </location>
</feature>
<dbReference type="GO" id="GO:0000976">
    <property type="term" value="F:transcription cis-regulatory region binding"/>
    <property type="evidence" value="ECO:0007669"/>
    <property type="project" value="TreeGrafter"/>
</dbReference>
<reference evidence="5" key="1">
    <citation type="journal article" date="2017" name="Nat. Commun.">
        <title>The asparagus genome sheds light on the origin and evolution of a young Y chromosome.</title>
        <authorList>
            <person name="Harkess A."/>
            <person name="Zhou J."/>
            <person name="Xu C."/>
            <person name="Bowers J.E."/>
            <person name="Van der Hulst R."/>
            <person name="Ayyampalayam S."/>
            <person name="Mercati F."/>
            <person name="Riccardi P."/>
            <person name="McKain M.R."/>
            <person name="Kakrana A."/>
            <person name="Tang H."/>
            <person name="Ray J."/>
            <person name="Groenendijk J."/>
            <person name="Arikit S."/>
            <person name="Mathioni S.M."/>
            <person name="Nakano M."/>
            <person name="Shan H."/>
            <person name="Telgmann-Rauber A."/>
            <person name="Kanno A."/>
            <person name="Yue Z."/>
            <person name="Chen H."/>
            <person name="Li W."/>
            <person name="Chen Y."/>
            <person name="Xu X."/>
            <person name="Zhang Y."/>
            <person name="Luo S."/>
            <person name="Chen H."/>
            <person name="Gao J."/>
            <person name="Mao Z."/>
            <person name="Pires J.C."/>
            <person name="Luo M."/>
            <person name="Kudrna D."/>
            <person name="Wing R.A."/>
            <person name="Meyers B.C."/>
            <person name="Yi K."/>
            <person name="Kong H."/>
            <person name="Lavrijsen P."/>
            <person name="Sunseri F."/>
            <person name="Falavigna A."/>
            <person name="Ye Y."/>
            <person name="Leebens-Mack J.H."/>
            <person name="Chen G."/>
        </authorList>
    </citation>
    <scope>NUCLEOTIDE SEQUENCE [LARGE SCALE GENOMIC DNA]</scope>
    <source>
        <strain evidence="5">cv. DH0086</strain>
    </source>
</reference>
<dbReference type="OMA" id="FWHAQHQ"/>
<dbReference type="GO" id="GO:0005634">
    <property type="term" value="C:nucleus"/>
    <property type="evidence" value="ECO:0007669"/>
    <property type="project" value="UniProtKB-SubCell"/>
</dbReference>
<dbReference type="InterPro" id="IPR044825">
    <property type="entry name" value="GLK1/2-like"/>
</dbReference>
<proteinExistence type="predicted"/>
<evidence type="ECO:0000256" key="3">
    <source>
        <dbReference type="SAM" id="MobiDB-lite"/>
    </source>
</evidence>
<comment type="subcellular location">
    <subcellularLocation>
        <location evidence="1">Nucleus</location>
    </subcellularLocation>
</comment>
<evidence type="ECO:0000313" key="5">
    <source>
        <dbReference type="Proteomes" id="UP000243459"/>
    </source>
</evidence>
<sequence length="183" mass="20121">MKMSMNPNWAGTPIISFPPLMHQQALIRPLHVWGHPSVEQLQLVPVWPRLPWDPPRPPHARLQPDPSYLHHPPYHRPLTQGTPCFPPVMPVARFSAPPVSGIPPHPMFRPAPHNVAPPRSKHSAPSQIQQPDAQPSNESIDAAIGDVLAKPWLPLPLGLKPPSSESVMLELHKQGVADVPPSG</sequence>
<organism evidence="4 5">
    <name type="scientific">Asparagus officinalis</name>
    <name type="common">Garden asparagus</name>
    <dbReference type="NCBI Taxonomy" id="4686"/>
    <lineage>
        <taxon>Eukaryota</taxon>
        <taxon>Viridiplantae</taxon>
        <taxon>Streptophyta</taxon>
        <taxon>Embryophyta</taxon>
        <taxon>Tracheophyta</taxon>
        <taxon>Spermatophyta</taxon>
        <taxon>Magnoliopsida</taxon>
        <taxon>Liliopsida</taxon>
        <taxon>Asparagales</taxon>
        <taxon>Asparagaceae</taxon>
        <taxon>Asparagoideae</taxon>
        <taxon>Asparagus</taxon>
    </lineage>
</organism>
<name>A0A5P1FQC9_ASPOF</name>
<gene>
    <name evidence="4" type="ORF">A4U43_C01F18530</name>
</gene>
<feature type="region of interest" description="Disordered" evidence="3">
    <location>
        <begin position="108"/>
        <end position="142"/>
    </location>
</feature>
<protein>
    <submittedName>
        <fullName evidence="4">Uncharacterized protein</fullName>
    </submittedName>
</protein>